<evidence type="ECO:0000313" key="2">
    <source>
        <dbReference type="EMBL" id="KAL3662446.1"/>
    </source>
</evidence>
<protein>
    <submittedName>
        <fullName evidence="2">Uncharacterized protein</fullName>
    </submittedName>
</protein>
<comment type="caution">
    <text evidence="2">The sequence shown here is derived from an EMBL/GenBank/DDBJ whole genome shotgun (WGS) entry which is preliminary data.</text>
</comment>
<dbReference type="EMBL" id="JBIMZQ010000031">
    <property type="protein sequence ID" value="KAL3662446.1"/>
    <property type="molecule type" value="Genomic_DNA"/>
</dbReference>
<reference evidence="2 4" key="1">
    <citation type="submission" date="2024-09" db="EMBL/GenBank/DDBJ databases">
        <title>Genome sequencing and assembly of Phytophthora oleae, isolate VK10A, causative agent of rot of olive drupes.</title>
        <authorList>
            <person name="Conti Taguali S."/>
            <person name="Riolo M."/>
            <person name="La Spada F."/>
            <person name="Cacciola S.O."/>
            <person name="Dionisio G."/>
        </authorList>
    </citation>
    <scope>NUCLEOTIDE SEQUENCE [LARGE SCALE GENOMIC DNA]</scope>
    <source>
        <strain evidence="2 4">VK10A</strain>
    </source>
</reference>
<keyword evidence="4" id="KW-1185">Reference proteome</keyword>
<accession>A0ABD3F7W4</accession>
<dbReference type="AlphaFoldDB" id="A0ABD3F7W4"/>
<sequence>MTWSRAWQRSHLPGSQLASTITIPDDDPPDNQGRSPPRTPPVHLTPPSGTPQTPPLFPGGPPGGGSPGGGTPSGGGPLQLRPSLFPVGSFIPSYDHTRLSTVAEVTPWDPMIVGSQAIIGWIHATLTKTLLIPSGFLFPARDPTVTAPSLVTGYRSDLITGANVLALMATEPWTVLRVRSESLTFDRVLHQRAGSLLGMIAAAYTGLESNNLQAYWESTHYFEITTAMCTADADLRQYHADRRRIRIGSRWRRSLLTFLPVMRAGPVGRH</sequence>
<name>A0ABD3F7W4_9STRA</name>
<dbReference type="EMBL" id="JBIMZQ010000031">
    <property type="protein sequence ID" value="KAL3662447.1"/>
    <property type="molecule type" value="Genomic_DNA"/>
</dbReference>
<gene>
    <name evidence="2" type="ORF">V7S43_012304</name>
    <name evidence="3" type="ORF">V7S43_012305</name>
</gene>
<evidence type="ECO:0000313" key="4">
    <source>
        <dbReference type="Proteomes" id="UP001632037"/>
    </source>
</evidence>
<feature type="compositionally biased region" description="Gly residues" evidence="1">
    <location>
        <begin position="62"/>
        <end position="77"/>
    </location>
</feature>
<feature type="compositionally biased region" description="Pro residues" evidence="1">
    <location>
        <begin position="37"/>
        <end position="61"/>
    </location>
</feature>
<dbReference type="Proteomes" id="UP001632037">
    <property type="component" value="Unassembled WGS sequence"/>
</dbReference>
<feature type="region of interest" description="Disordered" evidence="1">
    <location>
        <begin position="1"/>
        <end position="79"/>
    </location>
</feature>
<proteinExistence type="predicted"/>
<evidence type="ECO:0000313" key="3">
    <source>
        <dbReference type="EMBL" id="KAL3662447.1"/>
    </source>
</evidence>
<organism evidence="2 4">
    <name type="scientific">Phytophthora oleae</name>
    <dbReference type="NCBI Taxonomy" id="2107226"/>
    <lineage>
        <taxon>Eukaryota</taxon>
        <taxon>Sar</taxon>
        <taxon>Stramenopiles</taxon>
        <taxon>Oomycota</taxon>
        <taxon>Peronosporomycetes</taxon>
        <taxon>Peronosporales</taxon>
        <taxon>Peronosporaceae</taxon>
        <taxon>Phytophthora</taxon>
    </lineage>
</organism>
<evidence type="ECO:0000256" key="1">
    <source>
        <dbReference type="SAM" id="MobiDB-lite"/>
    </source>
</evidence>